<feature type="transmembrane region" description="Helical" evidence="2">
    <location>
        <begin position="48"/>
        <end position="70"/>
    </location>
</feature>
<dbReference type="STRING" id="161355.PS9374_00621"/>
<name>A0A171BEX4_9ACTN</name>
<keyword evidence="2" id="KW-0812">Transmembrane</keyword>
<proteinExistence type="predicted"/>
<feature type="compositionally biased region" description="Acidic residues" evidence="1">
    <location>
        <begin position="328"/>
        <end position="345"/>
    </location>
</feature>
<gene>
    <name evidence="3" type="ORF">PS9374_00621</name>
</gene>
<organism evidence="3 4">
    <name type="scientific">Planomonospora sphaerica</name>
    <dbReference type="NCBI Taxonomy" id="161355"/>
    <lineage>
        <taxon>Bacteria</taxon>
        <taxon>Bacillati</taxon>
        <taxon>Actinomycetota</taxon>
        <taxon>Actinomycetes</taxon>
        <taxon>Streptosporangiales</taxon>
        <taxon>Streptosporangiaceae</taxon>
        <taxon>Planomonospora</taxon>
    </lineage>
</organism>
<reference evidence="4" key="2">
    <citation type="submission" date="2016-04" db="EMBL/GenBank/DDBJ databases">
        <title>Planomonospora sphaerica JCM9374 whole genome shotgun sequence.</title>
        <authorList>
            <person name="Suzuki T."/>
            <person name="Dohra H."/>
            <person name="Kodani S."/>
        </authorList>
    </citation>
    <scope>NUCLEOTIDE SEQUENCE [LARGE SCALE GENOMIC DNA]</scope>
    <source>
        <strain evidence="4">JCM 9374</strain>
    </source>
</reference>
<dbReference type="EMBL" id="BDCX01000001">
    <property type="protein sequence ID" value="GAT64989.1"/>
    <property type="molecule type" value="Genomic_DNA"/>
</dbReference>
<keyword evidence="2" id="KW-0472">Membrane</keyword>
<keyword evidence="4" id="KW-1185">Reference proteome</keyword>
<feature type="region of interest" description="Disordered" evidence="1">
    <location>
        <begin position="308"/>
        <end position="354"/>
    </location>
</feature>
<accession>A0A171BEX4</accession>
<evidence type="ECO:0000256" key="1">
    <source>
        <dbReference type="SAM" id="MobiDB-lite"/>
    </source>
</evidence>
<dbReference type="Proteomes" id="UP000077701">
    <property type="component" value="Unassembled WGS sequence"/>
</dbReference>
<keyword evidence="2" id="KW-1133">Transmembrane helix</keyword>
<dbReference type="AlphaFoldDB" id="A0A171BEX4"/>
<comment type="caution">
    <text evidence="3">The sequence shown here is derived from an EMBL/GenBank/DDBJ whole genome shotgun (WGS) entry which is preliminary data.</text>
</comment>
<reference evidence="3 4" key="1">
    <citation type="journal article" date="2016" name="Genome Announc.">
        <title>Draft Genome Sequence of Planomonospora sphaerica JCM9374, a Rare Actinomycete.</title>
        <authorList>
            <person name="Dohra H."/>
            <person name="Suzuki T."/>
            <person name="Inoue Y."/>
            <person name="Kodani S."/>
        </authorList>
    </citation>
    <scope>NUCLEOTIDE SEQUENCE [LARGE SCALE GENOMIC DNA]</scope>
    <source>
        <strain evidence="3 4">JCM 9374</strain>
    </source>
</reference>
<evidence type="ECO:0000256" key="2">
    <source>
        <dbReference type="SAM" id="Phobius"/>
    </source>
</evidence>
<evidence type="ECO:0000313" key="4">
    <source>
        <dbReference type="Proteomes" id="UP000077701"/>
    </source>
</evidence>
<evidence type="ECO:0000313" key="3">
    <source>
        <dbReference type="EMBL" id="GAT64989.1"/>
    </source>
</evidence>
<protein>
    <submittedName>
        <fullName evidence="3">Membrane protein</fullName>
    </submittedName>
</protein>
<sequence>MSDMDDIDRRFQELTAQIDDEERRKRSRAVEREWAHLPRFRRRRRRRIIAASAAAVTAVLVAAAGVLVTYRPELLDSARTVLAERLPVFEEDAAPVPEETTVPEGEAMAPSPFDGSPAADYADGAEGLVMPPARALGGLGEKDVAKALRRVRALLKASNLDHRTLIEGDPKPFARLLHPEERKRFLKSIARGKPKKGEFNGRYWLTSFAPKSTELATDVIKVHGRTKLSSFKENGFSGARIKVNYLFVYAVRRPGRPYTTMRVIAHNAGEVDVYRQDGELVVWVRNWNSDGVTGARCDADDGFVHPFYEGSPEDEEVTRATGAPIDPYDLDDGSDGSDGSDGEDGDTCRLAHRT</sequence>